<gene>
    <name evidence="6" type="ORF">DA73_0242410</name>
    <name evidence="5" type="ORF">DA73_0400027530</name>
</gene>
<proteinExistence type="inferred from homology"/>
<sequence length="597" mass="68024">MTSNILRKLFRRSWLLAVLGIWIILSLNGCNPSQYKTQAAQVEQLVIAAASDPKTFNYALIQESPNISAFTYESLATENGVTKEVEPALAKSWNISEDKLRITFTLRDGLKWSDGEPLTVDDVIFSFNQIYLNPRIPSYYQDGLRIGKSRKFLKVRKLDSNQVEFTLPEPFSPFLRTVAAGTAILPEHVLRKAVETQRGDGQPEFLSTWGTDTDPKKIIVNGPYTIESYSPSQRVVFRRNPYYWRKDAQGKQQPYIERIVWQIVENADTALMQFRSGGLDLLEIGPGSFQLLKREEKRGKFNIDNAGPDSGTSFMVFNLNKGRRNGKPLVDPIKSRWFNNVAFRQAVAYAIDRQTMINNILRGLGETQNSPISVPSPYFFSTKEGLKSYDYNPEKAKQLLLGAGFKYDSKGQLLDSDGNRVRFSMLVSSGGRPTVTPRIQQDLKKIGITMDLQFLDFGVIGEKISNTLDWDSWYGAITGGVEPANGYNIWAVDGNFHVFNQKPQSKKDRIEGWETSDWEKKIDDLYIEAAREFDEAKRKAIYVETQRLAQEYLPFIYLFNPLALAAVRDNLENVKYTSIFPAPGNYVWNIYEMKVRD</sequence>
<dbReference type="GO" id="GO:0043190">
    <property type="term" value="C:ATP-binding cassette (ABC) transporter complex"/>
    <property type="evidence" value="ECO:0007669"/>
    <property type="project" value="InterPro"/>
</dbReference>
<dbReference type="Gene3D" id="3.40.190.10">
    <property type="entry name" value="Periplasmic binding protein-like II"/>
    <property type="match status" value="1"/>
</dbReference>
<dbReference type="CDD" id="cd08500">
    <property type="entry name" value="PBP2_NikA_DppA_OppA_like_4"/>
    <property type="match status" value="1"/>
</dbReference>
<keyword evidence="2" id="KW-0813">Transport</keyword>
<evidence type="ECO:0000256" key="1">
    <source>
        <dbReference type="ARBA" id="ARBA00005695"/>
    </source>
</evidence>
<dbReference type="GO" id="GO:0015833">
    <property type="term" value="P:peptide transport"/>
    <property type="evidence" value="ECO:0007669"/>
    <property type="project" value="TreeGrafter"/>
</dbReference>
<dbReference type="PIRSF" id="PIRSF002741">
    <property type="entry name" value="MppA"/>
    <property type="match status" value="1"/>
</dbReference>
<protein>
    <submittedName>
        <fullName evidence="5 6">ABC transporter substrate-binding protein</fullName>
    </submittedName>
</protein>
<dbReference type="STRING" id="1479485.DA73_0242410"/>
<dbReference type="EMBL" id="JHEG04000001">
    <property type="protein sequence ID" value="KAF3888816.1"/>
    <property type="molecule type" value="Genomic_DNA"/>
</dbReference>
<reference evidence="6" key="1">
    <citation type="journal article" date="2015" name="Genome Announc.">
        <title>Draft Genome Sequence of Tolypothrix boutellei Strain VB521301.</title>
        <authorList>
            <person name="Chandrababunaidu M.M."/>
            <person name="Singh D."/>
            <person name="Sen D."/>
            <person name="Bhan S."/>
            <person name="Das S."/>
            <person name="Gupta A."/>
            <person name="Adhikary S.P."/>
            <person name="Tripathy S."/>
        </authorList>
    </citation>
    <scope>NUCLEOTIDE SEQUENCE</scope>
    <source>
        <strain evidence="6">VB521301</strain>
    </source>
</reference>
<evidence type="ECO:0000313" key="6">
    <source>
        <dbReference type="EMBL" id="KIE07682.1"/>
    </source>
</evidence>
<dbReference type="InterPro" id="IPR030678">
    <property type="entry name" value="Peptide/Ni-bd"/>
</dbReference>
<evidence type="ECO:0000313" key="7">
    <source>
        <dbReference type="Proteomes" id="UP000029738"/>
    </source>
</evidence>
<dbReference type="AlphaFoldDB" id="A0A0C1MZC4"/>
<dbReference type="EMBL" id="JHEG02000059">
    <property type="protein sequence ID" value="KIE07682.1"/>
    <property type="molecule type" value="Genomic_DNA"/>
</dbReference>
<feature type="domain" description="Solute-binding protein family 5" evidence="4">
    <location>
        <begin position="84"/>
        <end position="488"/>
    </location>
</feature>
<dbReference type="Pfam" id="PF00496">
    <property type="entry name" value="SBP_bac_5"/>
    <property type="match status" value="1"/>
</dbReference>
<dbReference type="GO" id="GO:1904680">
    <property type="term" value="F:peptide transmembrane transporter activity"/>
    <property type="evidence" value="ECO:0007669"/>
    <property type="project" value="TreeGrafter"/>
</dbReference>
<name>A0A0C1MZC4_9CYAN</name>
<dbReference type="SUPFAM" id="SSF53850">
    <property type="entry name" value="Periplasmic binding protein-like II"/>
    <property type="match status" value="1"/>
</dbReference>
<comment type="caution">
    <text evidence="6">The sequence shown here is derived from an EMBL/GenBank/DDBJ whole genome shotgun (WGS) entry which is preliminary data.</text>
</comment>
<organism evidence="6">
    <name type="scientific">Tolypothrix bouteillei VB521301</name>
    <dbReference type="NCBI Taxonomy" id="1479485"/>
    <lineage>
        <taxon>Bacteria</taxon>
        <taxon>Bacillati</taxon>
        <taxon>Cyanobacteriota</taxon>
        <taxon>Cyanophyceae</taxon>
        <taxon>Nostocales</taxon>
        <taxon>Tolypothrichaceae</taxon>
        <taxon>Tolypothrix</taxon>
    </lineage>
</organism>
<accession>A0A0C1MZC4</accession>
<dbReference type="RefSeq" id="WP_038082981.1">
    <property type="nucleotide sequence ID" value="NZ_JHEG04000001.1"/>
</dbReference>
<keyword evidence="7" id="KW-1185">Reference proteome</keyword>
<evidence type="ECO:0000256" key="2">
    <source>
        <dbReference type="ARBA" id="ARBA00022448"/>
    </source>
</evidence>
<reference evidence="5" key="2">
    <citation type="submission" date="2019-11" db="EMBL/GenBank/DDBJ databases">
        <title>Improved Assembly of Tolypothrix boutellei genome.</title>
        <authorList>
            <person name="Sarangi A.N."/>
            <person name="Mukherjee M."/>
            <person name="Ghosh S."/>
            <person name="Singh D."/>
            <person name="Das A."/>
            <person name="Kant S."/>
            <person name="Prusty A."/>
            <person name="Tripathy S."/>
        </authorList>
    </citation>
    <scope>NUCLEOTIDE SEQUENCE</scope>
    <source>
        <strain evidence="5">VB521301</strain>
    </source>
</reference>
<dbReference type="GO" id="GO:0042597">
    <property type="term" value="C:periplasmic space"/>
    <property type="evidence" value="ECO:0007669"/>
    <property type="project" value="UniProtKB-ARBA"/>
</dbReference>
<keyword evidence="3" id="KW-0732">Signal</keyword>
<dbReference type="PANTHER" id="PTHR30290">
    <property type="entry name" value="PERIPLASMIC BINDING COMPONENT OF ABC TRANSPORTER"/>
    <property type="match status" value="1"/>
</dbReference>
<evidence type="ECO:0000313" key="5">
    <source>
        <dbReference type="EMBL" id="KAF3888816.1"/>
    </source>
</evidence>
<dbReference type="PANTHER" id="PTHR30290:SF9">
    <property type="entry name" value="OLIGOPEPTIDE-BINDING PROTEIN APPA"/>
    <property type="match status" value="1"/>
</dbReference>
<dbReference type="InterPro" id="IPR039424">
    <property type="entry name" value="SBP_5"/>
</dbReference>
<dbReference type="InterPro" id="IPR000914">
    <property type="entry name" value="SBP_5_dom"/>
</dbReference>
<dbReference type="OrthoDB" id="9796817at2"/>
<comment type="similarity">
    <text evidence="1">Belongs to the bacterial solute-binding protein 5 family.</text>
</comment>
<evidence type="ECO:0000256" key="3">
    <source>
        <dbReference type="ARBA" id="ARBA00022729"/>
    </source>
</evidence>
<dbReference type="Gene3D" id="3.10.105.10">
    <property type="entry name" value="Dipeptide-binding Protein, Domain 3"/>
    <property type="match status" value="1"/>
</dbReference>
<evidence type="ECO:0000259" key="4">
    <source>
        <dbReference type="Pfam" id="PF00496"/>
    </source>
</evidence>
<dbReference type="Proteomes" id="UP000029738">
    <property type="component" value="Unassembled WGS sequence"/>
</dbReference>